<dbReference type="RefSeq" id="WP_066882823.1">
    <property type="nucleotide sequence ID" value="NZ_LODL01000019.1"/>
</dbReference>
<keyword evidence="1" id="KW-0812">Transmembrane</keyword>
<keyword evidence="3" id="KW-1185">Reference proteome</keyword>
<evidence type="ECO:0000313" key="3">
    <source>
        <dbReference type="Proteomes" id="UP000070186"/>
    </source>
</evidence>
<proteinExistence type="predicted"/>
<dbReference type="AlphaFoldDB" id="A0A133XJA2"/>
<keyword evidence="1" id="KW-0472">Membrane</keyword>
<feature type="transmembrane region" description="Helical" evidence="1">
    <location>
        <begin position="87"/>
        <end position="107"/>
    </location>
</feature>
<gene>
    <name evidence="2" type="ORF">AT959_09980</name>
</gene>
<keyword evidence="1" id="KW-1133">Transmembrane helix</keyword>
<reference evidence="2 3" key="1">
    <citation type="submission" date="2015-12" db="EMBL/GenBank/DDBJ databases">
        <title>Nitrous oxide reduction kinetics distinguish bacteria harboring typical versus atypical NosZ.</title>
        <authorList>
            <person name="Yoon S."/>
            <person name="Nissen S."/>
            <person name="Park D."/>
            <person name="Sanford R.A."/>
            <person name="Loeffler F.E."/>
        </authorList>
    </citation>
    <scope>NUCLEOTIDE SEQUENCE [LARGE SCALE GENOMIC DNA]</scope>
    <source>
        <strain evidence="2 3">ATCC BAA-841</strain>
    </source>
</reference>
<evidence type="ECO:0000256" key="1">
    <source>
        <dbReference type="SAM" id="Phobius"/>
    </source>
</evidence>
<feature type="transmembrane region" description="Helical" evidence="1">
    <location>
        <begin position="21"/>
        <end position="50"/>
    </location>
</feature>
<protein>
    <recommendedName>
        <fullName evidence="4">Potassium channel domain-containing protein</fullName>
    </recommendedName>
</protein>
<dbReference type="STRING" id="281362.AT959_09980"/>
<comment type="caution">
    <text evidence="2">The sequence shown here is derived from an EMBL/GenBank/DDBJ whole genome shotgun (WGS) entry which is preliminary data.</text>
</comment>
<dbReference type="SUPFAM" id="SSF81324">
    <property type="entry name" value="Voltage-gated potassium channels"/>
    <property type="match status" value="1"/>
</dbReference>
<dbReference type="Proteomes" id="UP000070186">
    <property type="component" value="Unassembled WGS sequence"/>
</dbReference>
<dbReference type="EMBL" id="LODL01000019">
    <property type="protein sequence ID" value="KXB31021.1"/>
    <property type="molecule type" value="Genomic_DNA"/>
</dbReference>
<sequence>MKRLLPDFEHRSQPVISLHQFIVRLAHSGIVALTLIAVSLFIGMVGYHIIEGLGWIDAFLNASMLLGGMGPVNTPVTFGGKLFAGLYALYCGLVVIIVAGVILAPMAHRVLHRFHMESGDR</sequence>
<accession>A0A133XJA2</accession>
<organism evidence="2 3">
    <name type="scientific">Dechloromonas denitrificans</name>
    <dbReference type="NCBI Taxonomy" id="281362"/>
    <lineage>
        <taxon>Bacteria</taxon>
        <taxon>Pseudomonadati</taxon>
        <taxon>Pseudomonadota</taxon>
        <taxon>Betaproteobacteria</taxon>
        <taxon>Rhodocyclales</taxon>
        <taxon>Azonexaceae</taxon>
        <taxon>Dechloromonas</taxon>
    </lineage>
</organism>
<evidence type="ECO:0008006" key="4">
    <source>
        <dbReference type="Google" id="ProtNLM"/>
    </source>
</evidence>
<evidence type="ECO:0000313" key="2">
    <source>
        <dbReference type="EMBL" id="KXB31021.1"/>
    </source>
</evidence>
<name>A0A133XJA2_9RHOO</name>